<dbReference type="AlphaFoldDB" id="K6DP81"/>
<dbReference type="STRING" id="1117379.BABA_07146"/>
<protein>
    <recommendedName>
        <fullName evidence="4">Glycosyltransferase RgtA/B/C/D-like domain-containing protein</fullName>
    </recommendedName>
</protein>
<dbReference type="Proteomes" id="UP000006316">
    <property type="component" value="Unassembled WGS sequence"/>
</dbReference>
<feature type="transmembrane region" description="Helical" evidence="1">
    <location>
        <begin position="41"/>
        <end position="60"/>
    </location>
</feature>
<dbReference type="eggNOG" id="ENOG5032SEW">
    <property type="taxonomic scope" value="Bacteria"/>
</dbReference>
<name>K6DP81_9BACI</name>
<feature type="transmembrane region" description="Helical" evidence="1">
    <location>
        <begin position="12"/>
        <end position="29"/>
    </location>
</feature>
<dbReference type="EMBL" id="AJLS01000043">
    <property type="protein sequence ID" value="EKN70134.1"/>
    <property type="molecule type" value="Genomic_DNA"/>
</dbReference>
<keyword evidence="1" id="KW-0472">Membrane</keyword>
<keyword evidence="1" id="KW-1133">Transmembrane helix</keyword>
<dbReference type="RefSeq" id="WP_007084454.1">
    <property type="nucleotide sequence ID" value="NZ_AJLS01000043.1"/>
</dbReference>
<dbReference type="OrthoDB" id="2427691at2"/>
<keyword evidence="1" id="KW-0812">Transmembrane</keyword>
<evidence type="ECO:0000256" key="1">
    <source>
        <dbReference type="SAM" id="Phobius"/>
    </source>
</evidence>
<proteinExistence type="predicted"/>
<accession>K6DP81</accession>
<evidence type="ECO:0008006" key="4">
    <source>
        <dbReference type="Google" id="ProtNLM"/>
    </source>
</evidence>
<keyword evidence="3" id="KW-1185">Reference proteome</keyword>
<dbReference type="PATRIC" id="fig|1117379.3.peg.1494"/>
<reference evidence="2 3" key="1">
    <citation type="journal article" date="2012" name="Front. Microbiol.">
        <title>Redundancy and modularity in membrane-associated dissimilatory nitrate reduction in Bacillus.</title>
        <authorList>
            <person name="Heylen K."/>
            <person name="Keltjens J."/>
        </authorList>
    </citation>
    <scope>NUCLEOTIDE SEQUENCE [LARGE SCALE GENOMIC DNA]</scope>
    <source>
        <strain evidence="3">LMG 21833T</strain>
    </source>
</reference>
<feature type="transmembrane region" description="Helical" evidence="1">
    <location>
        <begin position="66"/>
        <end position="83"/>
    </location>
</feature>
<comment type="caution">
    <text evidence="2">The sequence shown here is derived from an EMBL/GenBank/DDBJ whole genome shotgun (WGS) entry which is preliminary data.</text>
</comment>
<evidence type="ECO:0000313" key="3">
    <source>
        <dbReference type="Proteomes" id="UP000006316"/>
    </source>
</evidence>
<gene>
    <name evidence="2" type="ORF">BABA_07146</name>
</gene>
<sequence>MNFEFGNTSIHLSPIITFVIFAVILYLLWRWSKELENRSFTIFLYFMISTYTAPIFSRSTSNGDHFELWVPLGFIIILVYLVANKKNHPAKMKASLLGLAVGIYKLIEIYRDLLF</sequence>
<evidence type="ECO:0000313" key="2">
    <source>
        <dbReference type="EMBL" id="EKN70134.1"/>
    </source>
</evidence>
<organism evidence="2 3">
    <name type="scientific">Neobacillus bataviensis LMG 21833</name>
    <dbReference type="NCBI Taxonomy" id="1117379"/>
    <lineage>
        <taxon>Bacteria</taxon>
        <taxon>Bacillati</taxon>
        <taxon>Bacillota</taxon>
        <taxon>Bacilli</taxon>
        <taxon>Bacillales</taxon>
        <taxon>Bacillaceae</taxon>
        <taxon>Neobacillus</taxon>
    </lineage>
</organism>